<dbReference type="PANTHER" id="PTHR30346">
    <property type="entry name" value="TRANSCRIPTIONAL DUAL REGULATOR HCAR-RELATED"/>
    <property type="match status" value="1"/>
</dbReference>
<feature type="domain" description="HTH lysR-type" evidence="5">
    <location>
        <begin position="1"/>
        <end position="58"/>
    </location>
</feature>
<evidence type="ECO:0000313" key="9">
    <source>
        <dbReference type="Proteomes" id="UP000285972"/>
    </source>
</evidence>
<dbReference type="Gene3D" id="3.40.190.10">
    <property type="entry name" value="Periplasmic binding protein-like II"/>
    <property type="match status" value="2"/>
</dbReference>
<evidence type="ECO:0000313" key="6">
    <source>
        <dbReference type="EMBL" id="CPR14411.1"/>
    </source>
</evidence>
<dbReference type="PANTHER" id="PTHR30346:SF30">
    <property type="entry name" value="SMALL NEUTRAL PROTEASE REGULATORY PROTEIN"/>
    <property type="match status" value="1"/>
</dbReference>
<dbReference type="OrthoDB" id="5289754at2"/>
<evidence type="ECO:0000313" key="8">
    <source>
        <dbReference type="Proteomes" id="UP000044377"/>
    </source>
</evidence>
<dbReference type="InterPro" id="IPR037410">
    <property type="entry name" value="BudR_PBP2"/>
</dbReference>
<dbReference type="Proteomes" id="UP000285972">
    <property type="component" value="Unassembled WGS sequence"/>
</dbReference>
<reference evidence="6" key="2">
    <citation type="submission" date="2015-01" db="EMBL/GenBank/DDBJ databases">
        <authorList>
            <person name="Xiang T."/>
            <person name="Song Y."/>
            <person name="Huang L."/>
            <person name="Wang B."/>
            <person name="Wu P."/>
        </authorList>
    </citation>
    <scope>NUCLEOTIDE SEQUENCE [LARGE SCALE GENOMIC DNA]</scope>
    <source>
        <strain evidence="6">OBR1</strain>
    </source>
</reference>
<evidence type="ECO:0000256" key="3">
    <source>
        <dbReference type="ARBA" id="ARBA00023125"/>
    </source>
</evidence>
<dbReference type="GO" id="GO:0032993">
    <property type="term" value="C:protein-DNA complex"/>
    <property type="evidence" value="ECO:0007669"/>
    <property type="project" value="TreeGrafter"/>
</dbReference>
<proteinExistence type="inferred from homology"/>
<dbReference type="SUPFAM" id="SSF46785">
    <property type="entry name" value="Winged helix' DNA-binding domain"/>
    <property type="match status" value="1"/>
</dbReference>
<reference evidence="7 9" key="3">
    <citation type="submission" date="2016-09" db="EMBL/GenBank/DDBJ databases">
        <authorList>
            <person name="Doonan J."/>
            <person name="Pachebat J.A."/>
            <person name="Golyshin P.N."/>
            <person name="Denman S."/>
            <person name="Mcdonald J.E."/>
        </authorList>
    </citation>
    <scope>NUCLEOTIDE SEQUENCE [LARGE SCALE GENOMIC DNA]</scope>
    <source>
        <strain evidence="7 9">FRB141</strain>
    </source>
</reference>
<dbReference type="Gene3D" id="1.10.10.10">
    <property type="entry name" value="Winged helix-like DNA-binding domain superfamily/Winged helix DNA-binding domain"/>
    <property type="match status" value="1"/>
</dbReference>
<dbReference type="FunFam" id="1.10.10.10:FF:000001">
    <property type="entry name" value="LysR family transcriptional regulator"/>
    <property type="match status" value="1"/>
</dbReference>
<dbReference type="GO" id="GO:0003700">
    <property type="term" value="F:DNA-binding transcription factor activity"/>
    <property type="evidence" value="ECO:0007669"/>
    <property type="project" value="InterPro"/>
</dbReference>
<protein>
    <submittedName>
        <fullName evidence="6">LysR family regulatory protein CidR</fullName>
    </submittedName>
    <submittedName>
        <fullName evidence="7">Transcriptional regulator</fullName>
    </submittedName>
</protein>
<dbReference type="GO" id="GO:0003677">
    <property type="term" value="F:DNA binding"/>
    <property type="evidence" value="ECO:0007669"/>
    <property type="project" value="UniProtKB-KW"/>
</dbReference>
<comment type="similarity">
    <text evidence="1">Belongs to the LysR transcriptional regulatory family.</text>
</comment>
<dbReference type="InterPro" id="IPR036390">
    <property type="entry name" value="WH_DNA-bd_sf"/>
</dbReference>
<dbReference type="EMBL" id="MJLX01000005">
    <property type="protein sequence ID" value="RLM28651.1"/>
    <property type="molecule type" value="Genomic_DNA"/>
</dbReference>
<dbReference type="CDD" id="cd08451">
    <property type="entry name" value="PBP2_BudR"/>
    <property type="match status" value="1"/>
</dbReference>
<keyword evidence="8" id="KW-1185">Reference proteome</keyword>
<name>A0A0G4JRN9_9GAMM</name>
<dbReference type="KEGG" id="bgj:AWC36_15155"/>
<dbReference type="SUPFAM" id="SSF53850">
    <property type="entry name" value="Periplasmic binding protein-like II"/>
    <property type="match status" value="1"/>
</dbReference>
<dbReference type="PROSITE" id="PS50931">
    <property type="entry name" value="HTH_LYSR"/>
    <property type="match status" value="1"/>
</dbReference>
<accession>A0A0G4JRN9</accession>
<reference evidence="8" key="1">
    <citation type="submission" date="2015-01" db="EMBL/GenBank/DDBJ databases">
        <authorList>
            <person name="Paterson Steve"/>
        </authorList>
    </citation>
    <scope>NUCLEOTIDE SEQUENCE [LARGE SCALE GENOMIC DNA]</scope>
    <source>
        <strain evidence="8">OBR1</strain>
    </source>
</reference>
<dbReference type="STRING" id="1109412.BN1221_00819"/>
<evidence type="ECO:0000256" key="2">
    <source>
        <dbReference type="ARBA" id="ARBA00023015"/>
    </source>
</evidence>
<evidence type="ECO:0000256" key="1">
    <source>
        <dbReference type="ARBA" id="ARBA00009437"/>
    </source>
</evidence>
<dbReference type="Pfam" id="PF00126">
    <property type="entry name" value="HTH_1"/>
    <property type="match status" value="1"/>
</dbReference>
<evidence type="ECO:0000313" key="7">
    <source>
        <dbReference type="EMBL" id="RLM28651.1"/>
    </source>
</evidence>
<dbReference type="InterPro" id="IPR036388">
    <property type="entry name" value="WH-like_DNA-bd_sf"/>
</dbReference>
<dbReference type="InterPro" id="IPR005119">
    <property type="entry name" value="LysR_subst-bd"/>
</dbReference>
<dbReference type="GeneID" id="70908147"/>
<dbReference type="PRINTS" id="PR00039">
    <property type="entry name" value="HTHLYSR"/>
</dbReference>
<keyword evidence="2" id="KW-0805">Transcription regulation</keyword>
<gene>
    <name evidence="7" type="ORF">BIY26_03600</name>
    <name evidence="6" type="ORF">BN1221_00819</name>
</gene>
<dbReference type="Pfam" id="PF03466">
    <property type="entry name" value="LysR_substrate"/>
    <property type="match status" value="1"/>
</dbReference>
<sequence>MEFRYLRYFVAVATAKHFTRAADKLGISQPPLSQQIKKLEHEIGTPLFKRLTRGVEMTEAGKVLYEDANQILKLTDAAVDRARSVARGEEGYFNVGFSASSSFHPAVLRLLHAYRQRYPNVVLTPRQENTPNLVTGLRNRNIDVAFLRLPSDVNSELNSEVLVEEPMKLALPDDHPLHYKRHIHLSELQHDPLIMFPREVCPGLHDMILHACYLSGYEPKLGQQASQLTATIGMVSAGFGITIIPKSLSCIKMNRVSYHTIDDARLNTRITMVWRQHENSPIIMNMIQMLRNKR</sequence>
<keyword evidence="3" id="KW-0238">DNA-binding</keyword>
<dbReference type="RefSeq" id="WP_048636234.1">
    <property type="nucleotide sequence ID" value="NZ_CGIG01000001.1"/>
</dbReference>
<keyword evidence="4" id="KW-0804">Transcription</keyword>
<dbReference type="InterPro" id="IPR000847">
    <property type="entry name" value="LysR_HTH_N"/>
</dbReference>
<dbReference type="EMBL" id="CGIG01000001">
    <property type="protein sequence ID" value="CPR14411.1"/>
    <property type="molecule type" value="Genomic_DNA"/>
</dbReference>
<dbReference type="Proteomes" id="UP000044377">
    <property type="component" value="Unassembled WGS sequence"/>
</dbReference>
<dbReference type="AlphaFoldDB" id="A0A0G4JRN9"/>
<evidence type="ECO:0000256" key="4">
    <source>
        <dbReference type="ARBA" id="ARBA00023163"/>
    </source>
</evidence>
<evidence type="ECO:0000259" key="5">
    <source>
        <dbReference type="PROSITE" id="PS50931"/>
    </source>
</evidence>
<organism evidence="6 8">
    <name type="scientific">Brenneria goodwinii</name>
    <dbReference type="NCBI Taxonomy" id="1109412"/>
    <lineage>
        <taxon>Bacteria</taxon>
        <taxon>Pseudomonadati</taxon>
        <taxon>Pseudomonadota</taxon>
        <taxon>Gammaproteobacteria</taxon>
        <taxon>Enterobacterales</taxon>
        <taxon>Pectobacteriaceae</taxon>
        <taxon>Brenneria</taxon>
    </lineage>
</organism>